<dbReference type="PROSITE" id="PS51186">
    <property type="entry name" value="GNAT"/>
    <property type="match status" value="1"/>
</dbReference>
<dbReference type="Proteomes" id="UP000183557">
    <property type="component" value="Unassembled WGS sequence"/>
</dbReference>
<dbReference type="EMBL" id="FOSB01000008">
    <property type="protein sequence ID" value="SFK17711.1"/>
    <property type="molecule type" value="Genomic_DNA"/>
</dbReference>
<reference evidence="3" key="1">
    <citation type="submission" date="2016-10" db="EMBL/GenBank/DDBJ databases">
        <authorList>
            <person name="Varghese N."/>
            <person name="Submissions S."/>
        </authorList>
    </citation>
    <scope>NUCLEOTIDE SEQUENCE [LARGE SCALE GENOMIC DNA]</scope>
    <source>
        <strain evidence="3">CGMCC 1.3704</strain>
    </source>
</reference>
<keyword evidence="2" id="KW-0808">Transferase</keyword>
<sequence>MTVRPYKPGDEVQIQLLFKKTFGNDRPLKTWTWKFKENPKQDSPFILVYEDNNKILGHISLWITEAYINGNVTKIGLRADTMVDPQARGKGIYKKLNDTLLEKAKLEGIDYLYGFPAPKAKELFQKYTGAHHMTDMPRWLSVRHPMALLSSKFSPLRILKPLDKMYANFKKVKVKDHPYVFREVTECDHNFDELASETKFNSKAMVVRDAAYLNWRYHNHPEKTYRMFGLYDGDKLKGYVVTNKVEGSFTNGFIVDWLTSDAELWPILLDYAMQDLYEADIIQTWCLTHSGPVHSLKKAGFIHKDSPMPLVGKEINSEWVELKDPQKWFITPGDVDSF</sequence>
<dbReference type="GO" id="GO:0016747">
    <property type="term" value="F:acyltransferase activity, transferring groups other than amino-acyl groups"/>
    <property type="evidence" value="ECO:0007669"/>
    <property type="project" value="InterPro"/>
</dbReference>
<dbReference type="CDD" id="cd04301">
    <property type="entry name" value="NAT_SF"/>
    <property type="match status" value="1"/>
</dbReference>
<name>A0A1I3XF47_HALDA</name>
<dbReference type="InterPro" id="IPR016181">
    <property type="entry name" value="Acyl_CoA_acyltransferase"/>
</dbReference>
<dbReference type="Pfam" id="PF13527">
    <property type="entry name" value="Acetyltransf_9"/>
    <property type="match status" value="1"/>
</dbReference>
<keyword evidence="3" id="KW-1185">Reference proteome</keyword>
<proteinExistence type="predicted"/>
<dbReference type="InterPro" id="IPR000182">
    <property type="entry name" value="GNAT_dom"/>
</dbReference>
<organism evidence="2 3">
    <name type="scientific">Halobacillus dabanensis</name>
    <dbReference type="NCBI Taxonomy" id="240302"/>
    <lineage>
        <taxon>Bacteria</taxon>
        <taxon>Bacillati</taxon>
        <taxon>Bacillota</taxon>
        <taxon>Bacilli</taxon>
        <taxon>Bacillales</taxon>
        <taxon>Bacillaceae</taxon>
        <taxon>Halobacillus</taxon>
    </lineage>
</organism>
<feature type="domain" description="N-acetyltransferase" evidence="1">
    <location>
        <begin position="1"/>
        <end position="155"/>
    </location>
</feature>
<gene>
    <name evidence="2" type="ORF">SAMN04487936_108140</name>
</gene>
<dbReference type="SUPFAM" id="SSF55729">
    <property type="entry name" value="Acyl-CoA N-acyltransferases (Nat)"/>
    <property type="match status" value="1"/>
</dbReference>
<dbReference type="OrthoDB" id="5570877at2"/>
<dbReference type="Gene3D" id="3.40.630.30">
    <property type="match status" value="1"/>
</dbReference>
<dbReference type="AlphaFoldDB" id="A0A1I3XF47"/>
<dbReference type="RefSeq" id="WP_075037282.1">
    <property type="nucleotide sequence ID" value="NZ_FOSB01000008.1"/>
</dbReference>
<evidence type="ECO:0000313" key="3">
    <source>
        <dbReference type="Proteomes" id="UP000183557"/>
    </source>
</evidence>
<accession>A0A1I3XF47</accession>
<evidence type="ECO:0000259" key="1">
    <source>
        <dbReference type="PROSITE" id="PS51186"/>
    </source>
</evidence>
<protein>
    <submittedName>
        <fullName evidence="2">Acetyltransferase (GNAT) domain-containing protein</fullName>
    </submittedName>
</protein>
<evidence type="ECO:0000313" key="2">
    <source>
        <dbReference type="EMBL" id="SFK17711.1"/>
    </source>
</evidence>